<evidence type="ECO:0000256" key="10">
    <source>
        <dbReference type="SAM" id="MobiDB-lite"/>
    </source>
</evidence>
<keyword evidence="13" id="KW-1185">Reference proteome</keyword>
<dbReference type="InterPro" id="IPR020806">
    <property type="entry name" value="PKS_PP-bd"/>
</dbReference>
<dbReference type="Pfam" id="PF00668">
    <property type="entry name" value="Condensation"/>
    <property type="match status" value="2"/>
</dbReference>
<protein>
    <recommendedName>
        <fullName evidence="8">Brevianamide F synthase</fullName>
    </recommendedName>
    <alternativeName>
        <fullName evidence="9">Fumitremorgin biosynthesis protein A</fullName>
    </alternativeName>
</protein>
<evidence type="ECO:0000256" key="2">
    <source>
        <dbReference type="ARBA" id="ARBA00022450"/>
    </source>
</evidence>
<dbReference type="CDD" id="cd05918">
    <property type="entry name" value="A_NRPS_SidN3_like"/>
    <property type="match status" value="1"/>
</dbReference>
<comment type="catalytic activity">
    <reaction evidence="7">
        <text>L-proline + L-tryptophan + 2 ATP = brevianamide F + 2 AMP + 2 diphosphate + 2 H(+)</text>
        <dbReference type="Rhea" id="RHEA:35935"/>
        <dbReference type="ChEBI" id="CHEBI:15378"/>
        <dbReference type="ChEBI" id="CHEBI:30616"/>
        <dbReference type="ChEBI" id="CHEBI:33019"/>
        <dbReference type="ChEBI" id="CHEBI:57912"/>
        <dbReference type="ChEBI" id="CHEBI:60039"/>
        <dbReference type="ChEBI" id="CHEBI:64530"/>
        <dbReference type="ChEBI" id="CHEBI:456215"/>
    </reaction>
</comment>
<dbReference type="Pfam" id="PF00550">
    <property type="entry name" value="PP-binding"/>
    <property type="match status" value="2"/>
</dbReference>
<keyword evidence="2" id="KW-0596">Phosphopantetheine</keyword>
<name>A0A9P4YR82_9HYPO</name>
<dbReference type="InterPro" id="IPR036736">
    <property type="entry name" value="ACP-like_sf"/>
</dbReference>
<dbReference type="RefSeq" id="XP_035320278.1">
    <property type="nucleotide sequence ID" value="XM_035464014.1"/>
</dbReference>
<dbReference type="OrthoDB" id="416786at2759"/>
<dbReference type="PANTHER" id="PTHR45527:SF3">
    <property type="entry name" value="SIDEROPHORE SYNTHETASE (EUROFUNG)"/>
    <property type="match status" value="1"/>
</dbReference>
<dbReference type="GO" id="GO:1902181">
    <property type="term" value="P:verruculogen biosynthetic process"/>
    <property type="evidence" value="ECO:0007669"/>
    <property type="project" value="UniProtKB-ARBA"/>
</dbReference>
<evidence type="ECO:0000256" key="4">
    <source>
        <dbReference type="ARBA" id="ARBA00022598"/>
    </source>
</evidence>
<dbReference type="Gene3D" id="3.30.559.30">
    <property type="entry name" value="Nonribosomal peptide synthetase, condensation domain"/>
    <property type="match status" value="2"/>
</dbReference>
<dbReference type="PROSITE" id="PS00455">
    <property type="entry name" value="AMP_BINDING"/>
    <property type="match status" value="1"/>
</dbReference>
<feature type="region of interest" description="Disordered" evidence="10">
    <location>
        <begin position="606"/>
        <end position="625"/>
    </location>
</feature>
<feature type="domain" description="Carrier" evidence="11">
    <location>
        <begin position="618"/>
        <end position="695"/>
    </location>
</feature>
<dbReference type="GO" id="GO:0043041">
    <property type="term" value="P:amino acid activation for nonribosomal peptide biosynthetic process"/>
    <property type="evidence" value="ECO:0007669"/>
    <property type="project" value="TreeGrafter"/>
</dbReference>
<dbReference type="SUPFAM" id="SSF56801">
    <property type="entry name" value="Acetyl-CoA synthetase-like"/>
    <property type="match status" value="1"/>
</dbReference>
<evidence type="ECO:0000313" key="12">
    <source>
        <dbReference type="EMBL" id="KAF4121626.1"/>
    </source>
</evidence>
<dbReference type="GO" id="GO:0016874">
    <property type="term" value="F:ligase activity"/>
    <property type="evidence" value="ECO:0007669"/>
    <property type="project" value="UniProtKB-KW"/>
</dbReference>
<evidence type="ECO:0000259" key="11">
    <source>
        <dbReference type="PROSITE" id="PS50075"/>
    </source>
</evidence>
<comment type="caution">
    <text evidence="12">The sequence shown here is derived from an EMBL/GenBank/DDBJ whole genome shotgun (WGS) entry which is preliminary data.</text>
</comment>
<dbReference type="FunFam" id="1.10.1200.10:FF:000005">
    <property type="entry name" value="Nonribosomal peptide synthetase 1"/>
    <property type="match status" value="1"/>
</dbReference>
<dbReference type="GO" id="GO:0005737">
    <property type="term" value="C:cytoplasm"/>
    <property type="evidence" value="ECO:0007669"/>
    <property type="project" value="TreeGrafter"/>
</dbReference>
<evidence type="ECO:0000256" key="5">
    <source>
        <dbReference type="ARBA" id="ARBA00023026"/>
    </source>
</evidence>
<dbReference type="Gene3D" id="3.30.300.30">
    <property type="match status" value="1"/>
</dbReference>
<dbReference type="SUPFAM" id="SSF47336">
    <property type="entry name" value="ACP-like"/>
    <property type="match status" value="2"/>
</dbReference>
<dbReference type="Pfam" id="PF00501">
    <property type="entry name" value="AMP-binding"/>
    <property type="match status" value="1"/>
</dbReference>
<evidence type="ECO:0000256" key="8">
    <source>
        <dbReference type="ARBA" id="ARBA00078163"/>
    </source>
</evidence>
<dbReference type="InterPro" id="IPR042099">
    <property type="entry name" value="ANL_N_sf"/>
</dbReference>
<dbReference type="InterPro" id="IPR010071">
    <property type="entry name" value="AA_adenyl_dom"/>
</dbReference>
<feature type="domain" description="Carrier" evidence="11">
    <location>
        <begin position="1277"/>
        <end position="1353"/>
    </location>
</feature>
<dbReference type="Gene3D" id="3.30.559.10">
    <property type="entry name" value="Chloramphenicol acetyltransferase-like domain"/>
    <property type="match status" value="2"/>
</dbReference>
<dbReference type="Gene3D" id="3.40.50.12780">
    <property type="entry name" value="N-terminal domain of ligase-like"/>
    <property type="match status" value="1"/>
</dbReference>
<proteinExistence type="inferred from homology"/>
<comment type="pathway">
    <text evidence="1">Mycotoxin biosynthesis.</text>
</comment>
<feature type="region of interest" description="Disordered" evidence="10">
    <location>
        <begin position="1724"/>
        <end position="1750"/>
    </location>
</feature>
<accession>A0A9P4YR82</accession>
<evidence type="ECO:0000256" key="9">
    <source>
        <dbReference type="ARBA" id="ARBA00079461"/>
    </source>
</evidence>
<gene>
    <name evidence="12" type="ORF">GMORB2_2034</name>
</gene>
<evidence type="ECO:0000313" key="13">
    <source>
        <dbReference type="Proteomes" id="UP000749293"/>
    </source>
</evidence>
<dbReference type="Gene3D" id="1.10.1200.10">
    <property type="entry name" value="ACP-like"/>
    <property type="match status" value="2"/>
</dbReference>
<dbReference type="NCBIfam" id="TIGR01733">
    <property type="entry name" value="AA-adenyl-dom"/>
    <property type="match status" value="1"/>
</dbReference>
<evidence type="ECO:0000256" key="7">
    <source>
        <dbReference type="ARBA" id="ARBA00051337"/>
    </source>
</evidence>
<organism evidence="12 13">
    <name type="scientific">Geosmithia morbida</name>
    <dbReference type="NCBI Taxonomy" id="1094350"/>
    <lineage>
        <taxon>Eukaryota</taxon>
        <taxon>Fungi</taxon>
        <taxon>Dikarya</taxon>
        <taxon>Ascomycota</taxon>
        <taxon>Pezizomycotina</taxon>
        <taxon>Sordariomycetes</taxon>
        <taxon>Hypocreomycetidae</taxon>
        <taxon>Hypocreales</taxon>
        <taxon>Bionectriaceae</taxon>
        <taxon>Geosmithia</taxon>
    </lineage>
</organism>
<dbReference type="GO" id="GO:0031177">
    <property type="term" value="F:phosphopantetheine binding"/>
    <property type="evidence" value="ECO:0007669"/>
    <property type="project" value="InterPro"/>
</dbReference>
<dbReference type="InterPro" id="IPR000873">
    <property type="entry name" value="AMP-dep_synth/lig_dom"/>
</dbReference>
<dbReference type="InterPro" id="IPR020845">
    <property type="entry name" value="AMP-binding_CS"/>
</dbReference>
<dbReference type="PROSITE" id="PS50075">
    <property type="entry name" value="CARRIER"/>
    <property type="match status" value="2"/>
</dbReference>
<keyword evidence="3" id="KW-0597">Phosphoprotein</keyword>
<dbReference type="SUPFAM" id="SSF52777">
    <property type="entry name" value="CoA-dependent acyltransferases"/>
    <property type="match status" value="4"/>
</dbReference>
<evidence type="ECO:0000256" key="6">
    <source>
        <dbReference type="ARBA" id="ARBA00029454"/>
    </source>
</evidence>
<dbReference type="EMBL" id="JAANYQ010000012">
    <property type="protein sequence ID" value="KAF4121626.1"/>
    <property type="molecule type" value="Genomic_DNA"/>
</dbReference>
<dbReference type="FunFam" id="3.30.300.30:FF:000015">
    <property type="entry name" value="Nonribosomal peptide synthase SidD"/>
    <property type="match status" value="1"/>
</dbReference>
<keyword evidence="5" id="KW-0843">Virulence</keyword>
<dbReference type="FunFam" id="3.30.559.30:FF:000003">
    <property type="entry name" value="Nonribosomal peptide synthase SidD"/>
    <property type="match status" value="1"/>
</dbReference>
<dbReference type="CDD" id="cd19545">
    <property type="entry name" value="FUM14_C_NRPS-like"/>
    <property type="match status" value="1"/>
</dbReference>
<keyword evidence="4" id="KW-0436">Ligase</keyword>
<evidence type="ECO:0000256" key="1">
    <source>
        <dbReference type="ARBA" id="ARBA00004685"/>
    </source>
</evidence>
<comment type="similarity">
    <text evidence="6">Belongs to the NRP synthetase family.</text>
</comment>
<dbReference type="SMART" id="SM00823">
    <property type="entry name" value="PKS_PP"/>
    <property type="match status" value="2"/>
</dbReference>
<dbReference type="FunFam" id="1.10.1200.10:FF:000028">
    <property type="entry name" value="Nonribosomal peptide synthetase 13"/>
    <property type="match status" value="1"/>
</dbReference>
<dbReference type="InterPro" id="IPR023213">
    <property type="entry name" value="CAT-like_dom_sf"/>
</dbReference>
<dbReference type="Proteomes" id="UP000749293">
    <property type="component" value="Unassembled WGS sequence"/>
</dbReference>
<dbReference type="InterPro" id="IPR009081">
    <property type="entry name" value="PP-bd_ACP"/>
</dbReference>
<dbReference type="PANTHER" id="PTHR45527">
    <property type="entry name" value="NONRIBOSOMAL PEPTIDE SYNTHETASE"/>
    <property type="match status" value="1"/>
</dbReference>
<sequence>MRTIDNDGGGGAARSMVGVDSQPEELTATKESLGVPDAPSNKLSTQDINQLWEWNRNVPPLLSTCVQDIISEQARTHPDDVAVQSWDGSLTYGELEELSSRISYHLVSNEGVAVGTRIPLCFEKSMWAIVGLLGVMKAGATFSLTDPSQPEARLRTIVEQTGARLVITSRAQSDLGGRIVSGIEAGRVLAVSRDLVDSLPPTATSSATVSLPTVPPSSPMYVIFTSGSTGKPKGVVISHENFTSGALPRADAVGYTRTSRCFDFPSYAFDVSIDCMLCTLCKGGRVCVPSEEARMNNLSGAIRDSGANMVHMTPSVARVLDDDIIPSLDVLGLGGEAVSPSDAANWGRHTSLVIAYGPSECTVGCTINNTVNVSTGIGKGCGGVTWIANPEDHNLLTPIGEVGELLIEGPLVGIGYLDEPAKTAEVFIEDPAWLLEGGAAVPGGRHGRLYKTGDLVRYESNMLGSIEFVGRKDQQVKLRGQRVELAEVEHHLQSCLPSGVKVAAEVIKPEKGAPALVAFLAESSAATTTTASDGGQGLLTEPSPDLAAAIASIDTTMGANVPRYMIPAAFVALHKMPSLVSGKIDRKSLRAIGASMPRDKLNRFQDAAGGEANGPEEEPETDDEKKLQAAWTQVLGLGPETKIFRQSNFFNVGGDSLRAMKLVSAAREQGLSITVADIFMNATLRDMALKAQASHATTEQEDIPPFSLLDKDWPVDEARKAAAELCGVPVEDIEDMYPCTPLQEALMALSAKVKEAYVAQRVVELDSRETGDRLIKAFDTAQADCHILRTRIVQVPGRGLVQVVVGGQLQYHAGTRMDEYLVSDRDDPMDLGKPLVRYALIEDEATSKVGFVLTMHHALYDGWAMPLVVERINRAYEGQSTSRPADFKHFIKYLMSKDRSESETFWRERLEGGSVPQFPLLPYAGYQTKADSLLEKYVSLGRQPVSGTTVATVIRAAWALVASQYVHTDDVIFGETLTGRNAPIIGADEIEGPMITTIPIRVSLDREALVVDYLREMQDQTVAQIPHEHYGLQHIRRLSPDALEACELRTGLVLHPSTAEDEAALLSSDLPANRLVPAGDAEAAQEALKFNTYALMLVCSIDPEGFLIMASFDSHTVDVPTMERVLDQVERVAQQLCAKTSSPVGDIPVLTSADVDQFAEHNRAVAAKAVPQDVLEKFPGSEAVYVVDNRDPHRPLPHGALGELVVGASPSTAMELTRLTTVPSWVEKQDLVHYKTGKLAKYTASGEIVLTGSADAKPDAISGAGAGGAARPAKRVSASSRKQKKLRSLWSRVLRIPEEDIGLNDSFFNLGGDSISAMKLVSEARVDGIILTVMQIFQKRSLYDLASAVKEEDTTAVDAAESAAAEIAEPFSLLSGAAGITDVDGFLRDTVRPQLADASANVVNVYPARPLQEVAVLGTTNLPRFSARYELMFFDKGVDADKVSRSARELVQRNEILRTVFIRHAGHEYGVVLDSLATDLVHYETDSPDLRGFVHKLCDLDSLSPMPRGSSFVKWFLVRGAASGGGEPTPSCLVMRVSHAQYDEICLPLLLRQLSALLEGKPVQDTVPFSSFVGHVLNKSIPASISYWKDLLAGSSMTILRPPQGTPSDQKTHFAIEKTIDVTSRPRETTAATLPTAAWALCLARRLSLRDVTFGEVVSGRNIDFPGADAVAGPCWQYVPVRVRFDDSWTVLDLLDHVQHQHVATSAHEALGISEVVERCTDWNVGVPDSDDSDDDRKDKKKRRADHDGKKEKKKRRVDWFDTVVHQDVEHVESLDLAATGSRMETLYTQQEPLREWKMQAFFSADGKMTLEIVTIDSWADFAREVLDDVVSAAKFLVEEPRSKLFA</sequence>
<reference evidence="12" key="1">
    <citation type="submission" date="2020-03" db="EMBL/GenBank/DDBJ databases">
        <title>Site-based positive gene gene selection in Geosmithia morbida across the United States reveals a broad range of putative effectors and factors for local host and environmental adapation.</title>
        <authorList>
            <person name="Onufrak A."/>
            <person name="Murdoch R.W."/>
            <person name="Gazis R."/>
            <person name="Huff M."/>
            <person name="Staton M."/>
            <person name="Klingeman W."/>
            <person name="Hadziabdic D."/>
        </authorList>
    </citation>
    <scope>NUCLEOTIDE SEQUENCE</scope>
    <source>
        <strain evidence="12">1262</strain>
    </source>
</reference>
<dbReference type="InterPro" id="IPR045851">
    <property type="entry name" value="AMP-bd_C_sf"/>
</dbReference>
<dbReference type="InterPro" id="IPR001242">
    <property type="entry name" value="Condensation_dom"/>
</dbReference>
<dbReference type="GeneID" id="55968264"/>
<feature type="region of interest" description="Disordered" evidence="10">
    <location>
        <begin position="1"/>
        <end position="42"/>
    </location>
</feature>
<dbReference type="FunFam" id="3.40.50.12780:FF:000014">
    <property type="entry name" value="Nonribosomal peptide synthetase 1"/>
    <property type="match status" value="1"/>
</dbReference>
<evidence type="ECO:0000256" key="3">
    <source>
        <dbReference type="ARBA" id="ARBA00022553"/>
    </source>
</evidence>